<name>Q1I690_PSEE4</name>
<organism evidence="1 2">
    <name type="scientific">Pseudomonas entomophila (strain L48)</name>
    <dbReference type="NCBI Taxonomy" id="384676"/>
    <lineage>
        <taxon>Bacteria</taxon>
        <taxon>Pseudomonadati</taxon>
        <taxon>Pseudomonadota</taxon>
        <taxon>Gammaproteobacteria</taxon>
        <taxon>Pseudomonadales</taxon>
        <taxon>Pseudomonadaceae</taxon>
        <taxon>Pseudomonas</taxon>
    </lineage>
</organism>
<evidence type="ECO:0000313" key="2">
    <source>
        <dbReference type="Proteomes" id="UP000000658"/>
    </source>
</evidence>
<dbReference type="AlphaFoldDB" id="Q1I690"/>
<dbReference type="STRING" id="384676.PSEEN4156"/>
<gene>
    <name evidence="1" type="ordered locus">PSEEN4156</name>
</gene>
<protein>
    <submittedName>
        <fullName evidence="1">Putative phage protein</fullName>
    </submittedName>
</protein>
<proteinExistence type="predicted"/>
<reference evidence="1 2" key="1">
    <citation type="journal article" date="2006" name="Nat. Biotechnol.">
        <title>Complete genome sequence of the entomopathogenic and metabolically versatile soil bacterium Pseudomonas entomophila.</title>
        <authorList>
            <person name="Vodovar N."/>
            <person name="Vallenet D."/>
            <person name="Cruveiller S."/>
            <person name="Rouy Z."/>
            <person name="Barbe V."/>
            <person name="Acosta C."/>
            <person name="Cattolico L."/>
            <person name="Jubin C."/>
            <person name="Lajus A."/>
            <person name="Segurens B."/>
            <person name="Vacherie B."/>
            <person name="Wincker P."/>
            <person name="Weissenbach J."/>
            <person name="Lemaitre B."/>
            <person name="Medigue C."/>
            <person name="Boccard F."/>
        </authorList>
    </citation>
    <scope>NUCLEOTIDE SEQUENCE [LARGE SCALE GENOMIC DNA]</scope>
    <source>
        <strain evidence="1 2">L48</strain>
    </source>
</reference>
<sequence length="203" mass="22597">MGAISIPRWEMVVFPCRYLTERFTEGMVVAHSVSLPQSTVPALESPGAVEVGVLDLAHRVLMAVSNFGGDGGPMWALLVDDTVVETTDIDPQGRFHASMKWLECPADTQPGDVMVEGNFTTPEPVGRTIAERAWRDGQLHASQWLTSRHREELDLGIQPSLTPTQYAELLDYRQALRVWPQAELFPELARRPNAPHWISSLTP</sequence>
<accession>Q1I690</accession>
<dbReference type="EMBL" id="CT573326">
    <property type="protein sequence ID" value="CAK16845.1"/>
    <property type="molecule type" value="Genomic_DNA"/>
</dbReference>
<dbReference type="Proteomes" id="UP000000658">
    <property type="component" value="Chromosome"/>
</dbReference>
<dbReference type="KEGG" id="pen:PSEEN4156"/>
<dbReference type="HOGENOM" id="CLU_1347960_0_0_6"/>
<evidence type="ECO:0000313" key="1">
    <source>
        <dbReference type="EMBL" id="CAK16845.1"/>
    </source>
</evidence>